<keyword evidence="1" id="KW-0732">Signal</keyword>
<proteinExistence type="predicted"/>
<gene>
    <name evidence="2" type="ORF">BT63DRAFT_437799</name>
</gene>
<keyword evidence="3" id="KW-1185">Reference proteome</keyword>
<dbReference type="EMBL" id="MU004232">
    <property type="protein sequence ID" value="KAF2671869.1"/>
    <property type="molecule type" value="Genomic_DNA"/>
</dbReference>
<evidence type="ECO:0000256" key="1">
    <source>
        <dbReference type="SAM" id="SignalP"/>
    </source>
</evidence>
<organism evidence="2 3">
    <name type="scientific">Microthyrium microscopicum</name>
    <dbReference type="NCBI Taxonomy" id="703497"/>
    <lineage>
        <taxon>Eukaryota</taxon>
        <taxon>Fungi</taxon>
        <taxon>Dikarya</taxon>
        <taxon>Ascomycota</taxon>
        <taxon>Pezizomycotina</taxon>
        <taxon>Dothideomycetes</taxon>
        <taxon>Dothideomycetes incertae sedis</taxon>
        <taxon>Microthyriales</taxon>
        <taxon>Microthyriaceae</taxon>
        <taxon>Microthyrium</taxon>
    </lineage>
</organism>
<dbReference type="Gene3D" id="2.60.20.10">
    <property type="entry name" value="Crystallins"/>
    <property type="match status" value="1"/>
</dbReference>
<evidence type="ECO:0000313" key="3">
    <source>
        <dbReference type="Proteomes" id="UP000799302"/>
    </source>
</evidence>
<dbReference type="OrthoDB" id="2910287at2759"/>
<feature type="signal peptide" evidence="1">
    <location>
        <begin position="1"/>
        <end position="18"/>
    </location>
</feature>
<feature type="chain" id="PRO_5025610351" evidence="1">
    <location>
        <begin position="19"/>
        <end position="110"/>
    </location>
</feature>
<reference evidence="2" key="1">
    <citation type="journal article" date="2020" name="Stud. Mycol.">
        <title>101 Dothideomycetes genomes: a test case for predicting lifestyles and emergence of pathogens.</title>
        <authorList>
            <person name="Haridas S."/>
            <person name="Albert R."/>
            <person name="Binder M."/>
            <person name="Bloem J."/>
            <person name="Labutti K."/>
            <person name="Salamov A."/>
            <person name="Andreopoulos B."/>
            <person name="Baker S."/>
            <person name="Barry K."/>
            <person name="Bills G."/>
            <person name="Bluhm B."/>
            <person name="Cannon C."/>
            <person name="Castanera R."/>
            <person name="Culley D."/>
            <person name="Daum C."/>
            <person name="Ezra D."/>
            <person name="Gonzalez J."/>
            <person name="Henrissat B."/>
            <person name="Kuo A."/>
            <person name="Liang C."/>
            <person name="Lipzen A."/>
            <person name="Lutzoni F."/>
            <person name="Magnuson J."/>
            <person name="Mondo S."/>
            <person name="Nolan M."/>
            <person name="Ohm R."/>
            <person name="Pangilinan J."/>
            <person name="Park H.-J."/>
            <person name="Ramirez L."/>
            <person name="Alfaro M."/>
            <person name="Sun H."/>
            <person name="Tritt A."/>
            <person name="Yoshinaga Y."/>
            <person name="Zwiers L.-H."/>
            <person name="Turgeon B."/>
            <person name="Goodwin S."/>
            <person name="Spatafora J."/>
            <person name="Crous P."/>
            <person name="Grigoriev I."/>
        </authorList>
    </citation>
    <scope>NUCLEOTIDE SEQUENCE</scope>
    <source>
        <strain evidence="2">CBS 115976</strain>
    </source>
</reference>
<sequence length="110" mass="11542">MKLSIATLACTILTAVNAYPGVYLCTDSGFTGTCVHIDHNRPGTCAHLGGDLGGKVSSVGPDNNAGRCLMFTGGDCDGDNYYSIFPGDPDLSTLYGGKYNDRIYSFKCGV</sequence>
<dbReference type="AlphaFoldDB" id="A0A6A6UHW7"/>
<accession>A0A6A6UHW7</accession>
<name>A0A6A6UHW7_9PEZI</name>
<evidence type="ECO:0000313" key="2">
    <source>
        <dbReference type="EMBL" id="KAF2671869.1"/>
    </source>
</evidence>
<protein>
    <submittedName>
        <fullName evidence="2">Uncharacterized protein</fullName>
    </submittedName>
</protein>
<dbReference type="Proteomes" id="UP000799302">
    <property type="component" value="Unassembled WGS sequence"/>
</dbReference>